<protein>
    <submittedName>
        <fullName evidence="1">Uncharacterized protein</fullName>
    </submittedName>
</protein>
<accession>A0A5E4M6M3</accession>
<sequence>MHGLLVIRKVSHIACTIYERCSCSPHEETRPSYGDFVFNLPLYSPLSMTPQPDDLMQPAVEQQLN</sequence>
<reference evidence="1 2" key="1">
    <citation type="submission" date="2019-08" db="EMBL/GenBank/DDBJ databases">
        <authorList>
            <person name="Alioto T."/>
            <person name="Alioto T."/>
            <person name="Gomez Garrido J."/>
        </authorList>
    </citation>
    <scope>NUCLEOTIDE SEQUENCE [LARGE SCALE GENOMIC DNA]</scope>
</reference>
<organism evidence="1 2">
    <name type="scientific">Cinara cedri</name>
    <dbReference type="NCBI Taxonomy" id="506608"/>
    <lineage>
        <taxon>Eukaryota</taxon>
        <taxon>Metazoa</taxon>
        <taxon>Ecdysozoa</taxon>
        <taxon>Arthropoda</taxon>
        <taxon>Hexapoda</taxon>
        <taxon>Insecta</taxon>
        <taxon>Pterygota</taxon>
        <taxon>Neoptera</taxon>
        <taxon>Paraneoptera</taxon>
        <taxon>Hemiptera</taxon>
        <taxon>Sternorrhyncha</taxon>
        <taxon>Aphidomorpha</taxon>
        <taxon>Aphidoidea</taxon>
        <taxon>Aphididae</taxon>
        <taxon>Lachninae</taxon>
        <taxon>Cinara</taxon>
    </lineage>
</organism>
<dbReference type="AlphaFoldDB" id="A0A5E4M6M3"/>
<keyword evidence="2" id="KW-1185">Reference proteome</keyword>
<evidence type="ECO:0000313" key="2">
    <source>
        <dbReference type="Proteomes" id="UP000325440"/>
    </source>
</evidence>
<name>A0A5E4M6M3_9HEMI</name>
<dbReference type="Proteomes" id="UP000325440">
    <property type="component" value="Unassembled WGS sequence"/>
</dbReference>
<evidence type="ECO:0000313" key="1">
    <source>
        <dbReference type="EMBL" id="VVC27803.1"/>
    </source>
</evidence>
<gene>
    <name evidence="1" type="ORF">CINCED_3A003944</name>
</gene>
<dbReference type="EMBL" id="CABPRJ010000476">
    <property type="protein sequence ID" value="VVC27803.1"/>
    <property type="molecule type" value="Genomic_DNA"/>
</dbReference>
<proteinExistence type="predicted"/>